<dbReference type="InterPro" id="IPR001851">
    <property type="entry name" value="ABC_transp_permease"/>
</dbReference>
<feature type="transmembrane region" description="Helical" evidence="6">
    <location>
        <begin position="125"/>
        <end position="147"/>
    </location>
</feature>
<evidence type="ECO:0000256" key="3">
    <source>
        <dbReference type="ARBA" id="ARBA00022692"/>
    </source>
</evidence>
<dbReference type="Pfam" id="PF02653">
    <property type="entry name" value="BPD_transp_2"/>
    <property type="match status" value="1"/>
</dbReference>
<name>A0A1I7KHQ0_9BURK</name>
<keyword evidence="2" id="KW-1003">Cell membrane</keyword>
<evidence type="ECO:0000256" key="1">
    <source>
        <dbReference type="ARBA" id="ARBA00004651"/>
    </source>
</evidence>
<evidence type="ECO:0000256" key="5">
    <source>
        <dbReference type="ARBA" id="ARBA00023136"/>
    </source>
</evidence>
<comment type="subcellular location">
    <subcellularLocation>
        <location evidence="1">Cell membrane</location>
        <topology evidence="1">Multi-pass membrane protein</topology>
    </subcellularLocation>
</comment>
<evidence type="ECO:0000256" key="2">
    <source>
        <dbReference type="ARBA" id="ARBA00022475"/>
    </source>
</evidence>
<keyword evidence="8" id="KW-1185">Reference proteome</keyword>
<dbReference type="GO" id="GO:0005886">
    <property type="term" value="C:plasma membrane"/>
    <property type="evidence" value="ECO:0007669"/>
    <property type="project" value="UniProtKB-SubCell"/>
</dbReference>
<dbReference type="Proteomes" id="UP000199391">
    <property type="component" value="Unassembled WGS sequence"/>
</dbReference>
<dbReference type="CDD" id="cd06579">
    <property type="entry name" value="TM_PBP1_transp_AraH_like"/>
    <property type="match status" value="1"/>
</dbReference>
<feature type="transmembrane region" description="Helical" evidence="6">
    <location>
        <begin position="12"/>
        <end position="33"/>
    </location>
</feature>
<keyword evidence="5 6" id="KW-0472">Membrane</keyword>
<organism evidence="7 8">
    <name type="scientific">Pseudoduganella namucuonensis</name>
    <dbReference type="NCBI Taxonomy" id="1035707"/>
    <lineage>
        <taxon>Bacteria</taxon>
        <taxon>Pseudomonadati</taxon>
        <taxon>Pseudomonadota</taxon>
        <taxon>Betaproteobacteria</taxon>
        <taxon>Burkholderiales</taxon>
        <taxon>Oxalobacteraceae</taxon>
        <taxon>Telluria group</taxon>
        <taxon>Pseudoduganella</taxon>
    </lineage>
</organism>
<evidence type="ECO:0000313" key="8">
    <source>
        <dbReference type="Proteomes" id="UP000199391"/>
    </source>
</evidence>
<dbReference type="EMBL" id="FPBO01000017">
    <property type="protein sequence ID" value="SFU96874.1"/>
    <property type="molecule type" value="Genomic_DNA"/>
</dbReference>
<accession>A0A1I7KHQ0</accession>
<keyword evidence="4 6" id="KW-1133">Transmembrane helix</keyword>
<sequence>MDGPAPAARRPALAPALAAAIPLAVPLALLAGLGLVEPAFLSLDNLGMMAGESSVLLLLAGGQTLVILLGGIDLSMAALAALASVLLALALPGMGAGAVPAVLALTAAIGLCQGLAHVRGQLPSLVVTLAGGAICAGVALTLGHATIPVTDGYGAVGWLEGASLGVPHSFAFALAALTALAACLRWLAFGRRVYAVGLNPRAALLSGVRVGRVKLAAFTLSGLFSGLAGMALVARTYSGSPSIADSLLLPSIAAVLIGGNAITGGVGGMGRTLAGVLTLTVLRIGIAAAGLDPAYEPIVYGVLIVLAAALTIDRSKIGVTK</sequence>
<dbReference type="PANTHER" id="PTHR32196:SF72">
    <property type="entry name" value="RIBOSE IMPORT PERMEASE PROTEIN RBSC"/>
    <property type="match status" value="1"/>
</dbReference>
<feature type="transmembrane region" description="Helical" evidence="6">
    <location>
        <begin position="167"/>
        <end position="188"/>
    </location>
</feature>
<reference evidence="8" key="1">
    <citation type="submission" date="2016-10" db="EMBL/GenBank/DDBJ databases">
        <authorList>
            <person name="Varghese N."/>
            <person name="Submissions S."/>
        </authorList>
    </citation>
    <scope>NUCLEOTIDE SEQUENCE [LARGE SCALE GENOMIC DNA]</scope>
    <source>
        <strain evidence="8">CGMCC 1.11014</strain>
    </source>
</reference>
<dbReference type="STRING" id="1035707.SAMN05216552_10175"/>
<dbReference type="RefSeq" id="WP_093556936.1">
    <property type="nucleotide sequence ID" value="NZ_FPBO01000017.1"/>
</dbReference>
<feature type="transmembrane region" description="Helical" evidence="6">
    <location>
        <begin position="273"/>
        <end position="291"/>
    </location>
</feature>
<evidence type="ECO:0000256" key="4">
    <source>
        <dbReference type="ARBA" id="ARBA00022989"/>
    </source>
</evidence>
<feature type="transmembrane region" description="Helical" evidence="6">
    <location>
        <begin position="247"/>
        <end position="266"/>
    </location>
</feature>
<feature type="transmembrane region" description="Helical" evidence="6">
    <location>
        <begin position="66"/>
        <end position="91"/>
    </location>
</feature>
<evidence type="ECO:0000313" key="7">
    <source>
        <dbReference type="EMBL" id="SFU96874.1"/>
    </source>
</evidence>
<protein>
    <submittedName>
        <fullName evidence="7">Ribose transport system permease protein</fullName>
    </submittedName>
</protein>
<proteinExistence type="predicted"/>
<dbReference type="PANTHER" id="PTHR32196">
    <property type="entry name" value="ABC TRANSPORTER PERMEASE PROTEIN YPHD-RELATED-RELATED"/>
    <property type="match status" value="1"/>
</dbReference>
<gene>
    <name evidence="7" type="ORF">SAMN05216552_10175</name>
</gene>
<feature type="transmembrane region" description="Helical" evidence="6">
    <location>
        <begin position="215"/>
        <end position="235"/>
    </location>
</feature>
<feature type="transmembrane region" description="Helical" evidence="6">
    <location>
        <begin position="97"/>
        <end position="118"/>
    </location>
</feature>
<keyword evidence="3 6" id="KW-0812">Transmembrane</keyword>
<evidence type="ECO:0000256" key="6">
    <source>
        <dbReference type="SAM" id="Phobius"/>
    </source>
</evidence>
<dbReference type="AlphaFoldDB" id="A0A1I7KHQ0"/>
<feature type="transmembrane region" description="Helical" evidence="6">
    <location>
        <begin position="297"/>
        <end position="313"/>
    </location>
</feature>
<dbReference type="GO" id="GO:0022857">
    <property type="term" value="F:transmembrane transporter activity"/>
    <property type="evidence" value="ECO:0007669"/>
    <property type="project" value="InterPro"/>
</dbReference>
<dbReference type="OrthoDB" id="9799990at2"/>